<dbReference type="GO" id="GO:0003723">
    <property type="term" value="F:RNA binding"/>
    <property type="evidence" value="ECO:0007669"/>
    <property type="project" value="UniProtKB-UniRule"/>
</dbReference>
<gene>
    <name evidence="5" type="ORF">RF11_15607</name>
</gene>
<evidence type="ECO:0000256" key="3">
    <source>
        <dbReference type="SAM" id="MobiDB-lite"/>
    </source>
</evidence>
<feature type="compositionally biased region" description="Basic and acidic residues" evidence="3">
    <location>
        <begin position="471"/>
        <end position="485"/>
    </location>
</feature>
<dbReference type="InterPro" id="IPR052462">
    <property type="entry name" value="SLIRP/GR-RBP-like"/>
</dbReference>
<evidence type="ECO:0000256" key="1">
    <source>
        <dbReference type="ARBA" id="ARBA00022884"/>
    </source>
</evidence>
<dbReference type="CDD" id="cd00590">
    <property type="entry name" value="RRM_SF"/>
    <property type="match status" value="1"/>
</dbReference>
<dbReference type="InterPro" id="IPR012677">
    <property type="entry name" value="Nucleotide-bd_a/b_plait_sf"/>
</dbReference>
<dbReference type="OrthoDB" id="19742at2759"/>
<protein>
    <submittedName>
        <fullName evidence="5">Polyadenylate-binding protein, cytoplasmic and nuclear</fullName>
    </submittedName>
</protein>
<comment type="caution">
    <text evidence="5">The sequence shown here is derived from an EMBL/GenBank/DDBJ whole genome shotgun (WGS) entry which is preliminary data.</text>
</comment>
<dbReference type="SMART" id="SM00360">
    <property type="entry name" value="RRM"/>
    <property type="match status" value="3"/>
</dbReference>
<name>A0A0C2NC42_THEKT</name>
<dbReference type="InterPro" id="IPR000504">
    <property type="entry name" value="RRM_dom"/>
</dbReference>
<accession>A0A0C2NC42</accession>
<evidence type="ECO:0000256" key="2">
    <source>
        <dbReference type="PROSITE-ProRule" id="PRU00176"/>
    </source>
</evidence>
<evidence type="ECO:0000259" key="4">
    <source>
        <dbReference type="PROSITE" id="PS50102"/>
    </source>
</evidence>
<evidence type="ECO:0000313" key="5">
    <source>
        <dbReference type="EMBL" id="KII73905.1"/>
    </source>
</evidence>
<dbReference type="PANTHER" id="PTHR48027">
    <property type="entry name" value="HETEROGENEOUS NUCLEAR RIBONUCLEOPROTEIN 87F-RELATED"/>
    <property type="match status" value="1"/>
</dbReference>
<dbReference type="OMA" id="HNANSGM"/>
<feature type="domain" description="RRM" evidence="4">
    <location>
        <begin position="16"/>
        <end position="89"/>
    </location>
</feature>
<sequence length="590" mass="68486">MEVVRLVKNSEDLMNTSLFIADLKPEVTDEMLWNIVSRYGHVVTFNIHRDMMTQASLGCAYVTYLTSQEAENASKALNQSEIHGKQCRVMRYLIESKNQFSGILCIKDIDHARDPMSLHNEFSKFGPIASTGIVYDINGVSTGCSIIQFEDDAHANHARQMTNCVEFSNMMPCVYKYVRKYDGNNSDTINSNKFTDAFISNFIKDSMAVDSKNVFEKRDDKSVSLHKNENNESGEYGFIKLADHTGSETADIEMNGSNLDNSNEINVVPERKFRDDQADYQPEEEQTIREIIEKKSLNLYVKHFDKNMTDDELHDLFREFGQIKSAHVMKDDKKISRCFGFVCFTKPDDARKAFESMHKKLYKGRYLYVAYAQTKEERRNIIKQQILNNFLSGQMVVAPVYILCIYSNEYHDSPQKIPSWYQWPGSLYYQPVHYQYGSNQARQQYDQGMQRGYKNYQRGGNYRTRGNNSREIGRSRNDNDQHSQYKSEIQPVRVTITLESTQNVPQCKSKDVNAQTTTIRPDTCPEFKNKISELCSNTFKKYNFNQCYFNSVYTKVVDQFRNRGSDHAYITEDEIINVIRYTYQSIKDDG</sequence>
<feature type="domain" description="RRM" evidence="4">
    <location>
        <begin position="102"/>
        <end position="180"/>
    </location>
</feature>
<dbReference type="InterPro" id="IPR035979">
    <property type="entry name" value="RBD_domain_sf"/>
</dbReference>
<feature type="region of interest" description="Disordered" evidence="3">
    <location>
        <begin position="454"/>
        <end position="487"/>
    </location>
</feature>
<evidence type="ECO:0000313" key="6">
    <source>
        <dbReference type="Proteomes" id="UP000031668"/>
    </source>
</evidence>
<dbReference type="AlphaFoldDB" id="A0A0C2NC42"/>
<dbReference type="EMBL" id="JWZT01000607">
    <property type="protein sequence ID" value="KII73905.1"/>
    <property type="molecule type" value="Genomic_DNA"/>
</dbReference>
<organism evidence="5 6">
    <name type="scientific">Thelohanellus kitauei</name>
    <name type="common">Myxosporean</name>
    <dbReference type="NCBI Taxonomy" id="669202"/>
    <lineage>
        <taxon>Eukaryota</taxon>
        <taxon>Metazoa</taxon>
        <taxon>Cnidaria</taxon>
        <taxon>Myxozoa</taxon>
        <taxon>Myxosporea</taxon>
        <taxon>Bivalvulida</taxon>
        <taxon>Platysporina</taxon>
        <taxon>Myxobolidae</taxon>
        <taxon>Thelohanellus</taxon>
    </lineage>
</organism>
<dbReference type="Gene3D" id="3.30.70.330">
    <property type="match status" value="3"/>
</dbReference>
<proteinExistence type="predicted"/>
<dbReference type="Proteomes" id="UP000031668">
    <property type="component" value="Unassembled WGS sequence"/>
</dbReference>
<keyword evidence="6" id="KW-1185">Reference proteome</keyword>
<dbReference type="Pfam" id="PF00076">
    <property type="entry name" value="RRM_1"/>
    <property type="match status" value="3"/>
</dbReference>
<keyword evidence="1 2" id="KW-0694">RNA-binding</keyword>
<feature type="domain" description="RRM" evidence="4">
    <location>
        <begin position="297"/>
        <end position="374"/>
    </location>
</feature>
<dbReference type="SUPFAM" id="SSF54928">
    <property type="entry name" value="RNA-binding domain, RBD"/>
    <property type="match status" value="2"/>
</dbReference>
<dbReference type="PROSITE" id="PS50102">
    <property type="entry name" value="RRM"/>
    <property type="match status" value="3"/>
</dbReference>
<reference evidence="5 6" key="1">
    <citation type="journal article" date="2014" name="Genome Biol. Evol.">
        <title>The genome of the myxosporean Thelohanellus kitauei shows adaptations to nutrient acquisition within its fish host.</title>
        <authorList>
            <person name="Yang Y."/>
            <person name="Xiong J."/>
            <person name="Zhou Z."/>
            <person name="Huo F."/>
            <person name="Miao W."/>
            <person name="Ran C."/>
            <person name="Liu Y."/>
            <person name="Zhang J."/>
            <person name="Feng J."/>
            <person name="Wang M."/>
            <person name="Wang M."/>
            <person name="Wang L."/>
            <person name="Yao B."/>
        </authorList>
    </citation>
    <scope>NUCLEOTIDE SEQUENCE [LARGE SCALE GENOMIC DNA]</scope>
    <source>
        <strain evidence="5">Wuqing</strain>
    </source>
</reference>